<dbReference type="EMBL" id="JAESWC010000001">
    <property type="protein sequence ID" value="MBL4934156.1"/>
    <property type="molecule type" value="Genomic_DNA"/>
</dbReference>
<name>A0ABS1T4A9_9CLOT</name>
<dbReference type="Proteomes" id="UP000632377">
    <property type="component" value="Unassembled WGS sequence"/>
</dbReference>
<dbReference type="InterPro" id="IPR047817">
    <property type="entry name" value="ABC2_TM_bact-type"/>
</dbReference>
<evidence type="ECO:0000256" key="4">
    <source>
        <dbReference type="ARBA" id="ARBA00023136"/>
    </source>
</evidence>
<dbReference type="PROSITE" id="PS51012">
    <property type="entry name" value="ABC_TM2"/>
    <property type="match status" value="1"/>
</dbReference>
<dbReference type="InterPro" id="IPR013525">
    <property type="entry name" value="ABC2_TM"/>
</dbReference>
<evidence type="ECO:0000313" key="8">
    <source>
        <dbReference type="Proteomes" id="UP000632377"/>
    </source>
</evidence>
<dbReference type="Pfam" id="PF01061">
    <property type="entry name" value="ABC2_membrane"/>
    <property type="match status" value="1"/>
</dbReference>
<feature type="domain" description="ABC transmembrane type-2" evidence="6">
    <location>
        <begin position="24"/>
        <end position="258"/>
    </location>
</feature>
<dbReference type="PANTHER" id="PTHR43229">
    <property type="entry name" value="NODULATION PROTEIN J"/>
    <property type="match status" value="1"/>
</dbReference>
<comment type="similarity">
    <text evidence="5">Belongs to the ABC-2 integral membrane protein family.</text>
</comment>
<evidence type="ECO:0000256" key="1">
    <source>
        <dbReference type="ARBA" id="ARBA00004141"/>
    </source>
</evidence>
<keyword evidence="4 5" id="KW-0472">Membrane</keyword>
<evidence type="ECO:0000256" key="5">
    <source>
        <dbReference type="RuleBase" id="RU361157"/>
    </source>
</evidence>
<reference evidence="7 8" key="1">
    <citation type="submission" date="2021-01" db="EMBL/GenBank/DDBJ databases">
        <title>Genome public.</title>
        <authorList>
            <person name="Liu C."/>
            <person name="Sun Q."/>
        </authorList>
    </citation>
    <scope>NUCLEOTIDE SEQUENCE [LARGE SCALE GENOMIC DNA]</scope>
    <source>
        <strain evidence="7 8">YIM B02515</strain>
    </source>
</reference>
<proteinExistence type="inferred from homology"/>
<evidence type="ECO:0000256" key="2">
    <source>
        <dbReference type="ARBA" id="ARBA00022692"/>
    </source>
</evidence>
<accession>A0ABS1T4A9</accession>
<sequence length="271" mass="31013">MIYFLKVVRAEMVKQHKNYFHNKSIYISLFFWPMLVFLSTYYGYKPFNMDKIRNHITYLNSSNVILFVLIGYVSMSFFRSLVQSAWRFSTERIFGTLELIYLTPGNRLAFVLGNAISSVFESVWLFVVFSGVILYIKGNAFNANIASALIGIMLVIVLSLLWGMLLNSLFLYSRDTGFLFTILEEPMEIFAGIKVPTAVFPLWAKGISYVFPLTYAAELLRRALLNNESIYDLKNFILVSIIIGAIMMVITIFFLKTGEAHAKETGSMSLF</sequence>
<keyword evidence="5" id="KW-0813">Transport</keyword>
<feature type="transmembrane region" description="Helical" evidence="5">
    <location>
        <begin position="24"/>
        <end position="44"/>
    </location>
</feature>
<evidence type="ECO:0000313" key="7">
    <source>
        <dbReference type="EMBL" id="MBL4934156.1"/>
    </source>
</evidence>
<dbReference type="PANTHER" id="PTHR43229:SF6">
    <property type="entry name" value="ABC-TYPE MULTIDRUG TRANSPORT SYSTEM, PERMEASE COMPONENT"/>
    <property type="match status" value="1"/>
</dbReference>
<evidence type="ECO:0000256" key="3">
    <source>
        <dbReference type="ARBA" id="ARBA00022989"/>
    </source>
</evidence>
<feature type="transmembrane region" description="Helical" evidence="5">
    <location>
        <begin position="64"/>
        <end position="82"/>
    </location>
</feature>
<feature type="transmembrane region" description="Helical" evidence="5">
    <location>
        <begin position="236"/>
        <end position="255"/>
    </location>
</feature>
<evidence type="ECO:0000259" key="6">
    <source>
        <dbReference type="PROSITE" id="PS51012"/>
    </source>
</evidence>
<dbReference type="InterPro" id="IPR051784">
    <property type="entry name" value="Nod_factor_ABC_transporter"/>
</dbReference>
<keyword evidence="3 5" id="KW-1133">Transmembrane helix</keyword>
<dbReference type="RefSeq" id="WP_202746810.1">
    <property type="nucleotide sequence ID" value="NZ_JAESWC010000001.1"/>
</dbReference>
<feature type="transmembrane region" description="Helical" evidence="5">
    <location>
        <begin position="193"/>
        <end position="216"/>
    </location>
</feature>
<gene>
    <name evidence="7" type="ORF">JK636_00120</name>
</gene>
<comment type="caution">
    <text evidence="7">The sequence shown here is derived from an EMBL/GenBank/DDBJ whole genome shotgun (WGS) entry which is preliminary data.</text>
</comment>
<feature type="transmembrane region" description="Helical" evidence="5">
    <location>
        <begin position="108"/>
        <end position="136"/>
    </location>
</feature>
<keyword evidence="2 5" id="KW-0812">Transmembrane</keyword>
<keyword evidence="5" id="KW-1003">Cell membrane</keyword>
<protein>
    <recommendedName>
        <fullName evidence="5">Transport permease protein</fullName>
    </recommendedName>
</protein>
<keyword evidence="8" id="KW-1185">Reference proteome</keyword>
<organism evidence="7 8">
    <name type="scientific">Clostridium rhizosphaerae</name>
    <dbReference type="NCBI Taxonomy" id="2803861"/>
    <lineage>
        <taxon>Bacteria</taxon>
        <taxon>Bacillati</taxon>
        <taxon>Bacillota</taxon>
        <taxon>Clostridia</taxon>
        <taxon>Eubacteriales</taxon>
        <taxon>Clostridiaceae</taxon>
        <taxon>Clostridium</taxon>
    </lineage>
</organism>
<feature type="transmembrane region" description="Helical" evidence="5">
    <location>
        <begin position="148"/>
        <end position="172"/>
    </location>
</feature>
<comment type="subcellular location">
    <subcellularLocation>
        <location evidence="5">Cell membrane</location>
        <topology evidence="5">Multi-pass membrane protein</topology>
    </subcellularLocation>
    <subcellularLocation>
        <location evidence="1">Membrane</location>
        <topology evidence="1">Multi-pass membrane protein</topology>
    </subcellularLocation>
</comment>